<name>A0A545B067_9ACTN</name>
<dbReference type="InParanoid" id="A0A545B067"/>
<dbReference type="RefSeq" id="WP_142702576.1">
    <property type="nucleotide sequence ID" value="NZ_VIRS01000001.1"/>
</dbReference>
<keyword evidence="2" id="KW-1185">Reference proteome</keyword>
<dbReference type="OrthoDB" id="5194761at2"/>
<dbReference type="EMBL" id="VIRS01000001">
    <property type="protein sequence ID" value="TQS46958.1"/>
    <property type="molecule type" value="Genomic_DNA"/>
</dbReference>
<reference evidence="1 2" key="1">
    <citation type="submission" date="2019-07" db="EMBL/GenBank/DDBJ databases">
        <title>Cryptosporangium phraense sp. nov., isolated from plant litter.</title>
        <authorList>
            <person name="Suriyachadkun C."/>
        </authorList>
    </citation>
    <scope>NUCLEOTIDE SEQUENCE [LARGE SCALE GENOMIC DNA]</scope>
    <source>
        <strain evidence="1 2">A-T 5661</strain>
    </source>
</reference>
<organism evidence="1 2">
    <name type="scientific">Cryptosporangium phraense</name>
    <dbReference type="NCBI Taxonomy" id="2593070"/>
    <lineage>
        <taxon>Bacteria</taxon>
        <taxon>Bacillati</taxon>
        <taxon>Actinomycetota</taxon>
        <taxon>Actinomycetes</taxon>
        <taxon>Cryptosporangiales</taxon>
        <taxon>Cryptosporangiaceae</taxon>
        <taxon>Cryptosporangium</taxon>
    </lineage>
</organism>
<comment type="caution">
    <text evidence="1">The sequence shown here is derived from an EMBL/GenBank/DDBJ whole genome shotgun (WGS) entry which is preliminary data.</text>
</comment>
<accession>A0A545B067</accession>
<evidence type="ECO:0000313" key="1">
    <source>
        <dbReference type="EMBL" id="TQS46958.1"/>
    </source>
</evidence>
<proteinExistence type="predicted"/>
<sequence>MAGRRGEPAERASWISETTGGWHRSYVSDDVETARLLVAEHVVDPENPAYCGSATHVYPVEWACYRRSWAELVLLAEARGEIERESA</sequence>
<protein>
    <submittedName>
        <fullName evidence="1">Uncharacterized protein</fullName>
    </submittedName>
</protein>
<evidence type="ECO:0000313" key="2">
    <source>
        <dbReference type="Proteomes" id="UP000317982"/>
    </source>
</evidence>
<dbReference type="AlphaFoldDB" id="A0A545B067"/>
<gene>
    <name evidence="1" type="ORF">FL583_01430</name>
</gene>
<dbReference type="Proteomes" id="UP000317982">
    <property type="component" value="Unassembled WGS sequence"/>
</dbReference>